<evidence type="ECO:0000256" key="5">
    <source>
        <dbReference type="ARBA" id="ARBA00023136"/>
    </source>
</evidence>
<evidence type="ECO:0000256" key="4">
    <source>
        <dbReference type="ARBA" id="ARBA00022989"/>
    </source>
</evidence>
<keyword evidence="9" id="KW-1185">Reference proteome</keyword>
<comment type="subcellular location">
    <subcellularLocation>
        <location evidence="1">Cell membrane</location>
        <topology evidence="1">Multi-pass membrane protein</topology>
    </subcellularLocation>
</comment>
<dbReference type="RefSeq" id="WP_078786081.1">
    <property type="nucleotide sequence ID" value="NZ_FMTO01000003.1"/>
</dbReference>
<dbReference type="GO" id="GO:0005886">
    <property type="term" value="C:plasma membrane"/>
    <property type="evidence" value="ECO:0007669"/>
    <property type="project" value="UniProtKB-SubCell"/>
</dbReference>
<dbReference type="AlphaFoldDB" id="A0A1T4KIG2"/>
<keyword evidence="2" id="KW-1003">Cell membrane</keyword>
<dbReference type="InterPro" id="IPR003838">
    <property type="entry name" value="ABC3_permease_C"/>
</dbReference>
<evidence type="ECO:0000256" key="2">
    <source>
        <dbReference type="ARBA" id="ARBA00022475"/>
    </source>
</evidence>
<protein>
    <submittedName>
        <fullName evidence="8">FtsX-like permease family protein</fullName>
    </submittedName>
</protein>
<feature type="transmembrane region" description="Helical" evidence="6">
    <location>
        <begin position="319"/>
        <end position="344"/>
    </location>
</feature>
<dbReference type="OrthoDB" id="1771453at2"/>
<reference evidence="8 9" key="1">
    <citation type="submission" date="2017-02" db="EMBL/GenBank/DDBJ databases">
        <authorList>
            <person name="Peterson S.W."/>
        </authorList>
    </citation>
    <scope>NUCLEOTIDE SEQUENCE [LARGE SCALE GENOMIC DNA]</scope>
    <source>
        <strain evidence="8 9">ATCC 17233</strain>
    </source>
</reference>
<feature type="transmembrane region" description="Helical" evidence="6">
    <location>
        <begin position="17"/>
        <end position="37"/>
    </location>
</feature>
<sequence length="357" mass="40503">MKPFSAGYYIKKNKGRAIIIIFMMLLTTMMYMVGNYIESLWWNWGKGIEYDDKMAIATVVPPNIDEYRDFVNEINADENLIVFGQSGHSFGGELWKTTMGFEMGGPSISFKSVDDMKVVFERLGIKCDYTNLKNHSVVMSRMYADNLNKNIGDTFKDGLFTLDALIDDDSFVFFYIYEEPDPDDWYNMMIMSDTMSGDELRNYVRNIIGDRNIAVGDGVKHGLEGPLGSVKYIFYAVVAIISIMIAVTLNSVITGQYIKRNYEFAIYGAIGISKKMIRRKVANELLTMDFIAIVIGTIVIFLASFILNEMLYKPKGMYLPYFSIIGVIGVIIGNVLVVGPLIFFKGRKMCKIDVTEF</sequence>
<evidence type="ECO:0000256" key="6">
    <source>
        <dbReference type="SAM" id="Phobius"/>
    </source>
</evidence>
<keyword evidence="4 6" id="KW-1133">Transmembrane helix</keyword>
<evidence type="ECO:0000256" key="3">
    <source>
        <dbReference type="ARBA" id="ARBA00022692"/>
    </source>
</evidence>
<accession>A0A1T4KIG2</accession>
<keyword evidence="3 6" id="KW-0812">Transmembrane</keyword>
<feature type="transmembrane region" description="Helical" evidence="6">
    <location>
        <begin position="232"/>
        <end position="253"/>
    </location>
</feature>
<feature type="domain" description="ABC3 transporter permease C-terminal" evidence="7">
    <location>
        <begin position="237"/>
        <end position="349"/>
    </location>
</feature>
<dbReference type="EMBL" id="FUXA01000004">
    <property type="protein sequence ID" value="SJZ42232.1"/>
    <property type="molecule type" value="Genomic_DNA"/>
</dbReference>
<proteinExistence type="predicted"/>
<gene>
    <name evidence="8" type="ORF">SAMN02745110_00400</name>
</gene>
<evidence type="ECO:0000313" key="9">
    <source>
        <dbReference type="Proteomes" id="UP000189857"/>
    </source>
</evidence>
<dbReference type="Pfam" id="PF02687">
    <property type="entry name" value="FtsX"/>
    <property type="match status" value="1"/>
</dbReference>
<evidence type="ECO:0000256" key="1">
    <source>
        <dbReference type="ARBA" id="ARBA00004651"/>
    </source>
</evidence>
<evidence type="ECO:0000259" key="7">
    <source>
        <dbReference type="Pfam" id="PF02687"/>
    </source>
</evidence>
<organism evidence="8 9">
    <name type="scientific">Eubacterium ruminantium</name>
    <dbReference type="NCBI Taxonomy" id="42322"/>
    <lineage>
        <taxon>Bacteria</taxon>
        <taxon>Bacillati</taxon>
        <taxon>Bacillota</taxon>
        <taxon>Clostridia</taxon>
        <taxon>Eubacteriales</taxon>
        <taxon>Eubacteriaceae</taxon>
        <taxon>Eubacterium</taxon>
    </lineage>
</organism>
<evidence type="ECO:0000313" key="8">
    <source>
        <dbReference type="EMBL" id="SJZ42232.1"/>
    </source>
</evidence>
<name>A0A1T4KIG2_9FIRM</name>
<dbReference type="Proteomes" id="UP000189857">
    <property type="component" value="Unassembled WGS sequence"/>
</dbReference>
<keyword evidence="5 6" id="KW-0472">Membrane</keyword>
<feature type="transmembrane region" description="Helical" evidence="6">
    <location>
        <begin position="285"/>
        <end position="307"/>
    </location>
</feature>